<dbReference type="InterPro" id="IPR000601">
    <property type="entry name" value="PKD_dom"/>
</dbReference>
<dbReference type="Pfam" id="PF01345">
    <property type="entry name" value="DUF11"/>
    <property type="match status" value="1"/>
</dbReference>
<dbReference type="InterPro" id="IPR035986">
    <property type="entry name" value="PKD_dom_sf"/>
</dbReference>
<dbReference type="Gene3D" id="2.60.40.10">
    <property type="entry name" value="Immunoglobulins"/>
    <property type="match status" value="5"/>
</dbReference>
<accession>E4RSC9</accession>
<dbReference type="NCBIfam" id="TIGR04215">
    <property type="entry name" value="choice_anch_A"/>
    <property type="match status" value="1"/>
</dbReference>
<feature type="domain" description="PKD" evidence="2">
    <location>
        <begin position="912"/>
        <end position="969"/>
    </location>
</feature>
<dbReference type="InterPro" id="IPR026588">
    <property type="entry name" value="Choice_anch_A"/>
</dbReference>
<proteinExistence type="predicted"/>
<dbReference type="SUPFAM" id="SSF49299">
    <property type="entry name" value="PKD domain"/>
    <property type="match status" value="2"/>
</dbReference>
<dbReference type="HOGENOM" id="CLU_241528_0_0_10"/>
<sequence length="1679" mass="177969">MKYNYITMINFTNSAQWIRQFLLVYLLMVTSAYAQFNPIEPARGFNVITKGAFEVTSGDVEGGVAVGGRLTINGNVQVNIAQGTETFKHGSDAQAVGLIVNDGVTYQSGKVDVNSNRYVKIKDLKDSKLYKDQNNVYQGQIVASNATNNNVHIRINQNQSETSIKSDVSSEFNFTSVFNQFQSYSNALSNISSNVNVINYEGNKYRLNINSNTNNVLNITATQLQDYSASGDLQWSAVPSANAPMVINVNMQGADFTWNSPNMMLNGVDKAHGQYILWNFYNGQGKTLKLVGSRTIVGSILAPGINIDKREGYVEGQIIADSFYMEGGEVHFQLHKSTITPPTECTGCESKNLVYNPNFAASNATANWEVIKSRSDVSWGVFEHNFGGSIGVRKVGQLNWNDYFGDNYVYQNVVDGVVPGKSYVFTASAATHHNYYNGTNRYAQMWLEFYDANNNKISTTAKKTILTAYANFQTYTISGTIPNNTKYLRIVGYANGTALKFTNNILTIDCYDAVNTSFVKVNADCTDKNGKITVTASGGSGQFKYYIKKGSAAYSAGQDSNVFTNLTSGSYTVKVQDVNTTDSKCTKEFSVTITKESIPNAPTGVTNKTICKGSGTNLSGSCETGSTIKWYQNDKTTLVTNLNVNPTSTTTYWARCEAACNSDFVSLTVTVENLPTVTVEDKTICAGESVTLTAVCSGTSVTWNTGQNSASITVSPNITTNYTATCKTANNCQATATAKVTVTPRADKPTGISDKLICKGSSLTLPGSCATGTTLKWYQDDKTTPISGTSVSPTTTTNYWAKCQSTCSSEWVSMKVTVEDLPTVTVEDKTICAGESVTLTAVCSGTSVTWNTGQNSASITVTPNTTTNYTVTCKSANNCEKTATAKVTVNPKPTVTVNNSGSITCAGGSLITATASPSSGVNYTWTVPAGASNPGNVASFTAVVPGTYSVTVKVGSTGCESTSASTTVTEDKNTPDVTVNTGVLTCDVTSVKLTASEVAGATYSWSFGGATVGTGREYTATQAGTYSVTVTYSNGCTKNFTTTVTEDKNTPDVTVNTGVLTCDVTSVKLTASEVAGATYSWSFGGATVGTGREYTATQAGTYSVTVTYSNGCTKNFTTTVTEDKNTPDVTVNTGVLTCDVTSVKLTASEVAGATYSWSFGGATVGTGREYTATQAGTYSVTVTYSNGCIKNFTTTVTGDTNKPTVVLEAGKLTCNVREVTVAAAAVNAVSYHWTVPTGVAQPADTVRSFVTTVPGVYSVVVTASNGCTATDMITVVEDKTAPTVSTKDLVILCDQTEGKLVATGTPGATYMWTGPNGFTAVGDTITVSLAGQYTVRVVNSVTGCEGTAIANVTRQEKPAAPSTGPHKVCIGESVTLAATCTSGTVKWYSDQALTQEITQLTFIPTASTSYYAVCVNSECTSGAAESVITVTPDYPAPVLSATPEEIIKGNSSVLNGNCETGTLVWYTDSALTNVLSTSASVSVTPMTTTTYYAACIVENCKKASEITVKVKEGIFDLALRKTLKAGQKNVFKPGDSVTFEITVFNQGNVDATNIDLVDYIPTGLTLTDANWTLDGSKGRWINAISFLGAGEQKTVSITFVLNDDAVGPVINNYAEIAKAEGGTDIDSTPDDNKDNDGIAKNDEINEDGKKGGDEDDHDFEPITVCPDQKCLTAKVKVKK</sequence>
<dbReference type="SMART" id="SM00089">
    <property type="entry name" value="PKD"/>
    <property type="match status" value="6"/>
</dbReference>
<dbReference type="InterPro" id="IPR022409">
    <property type="entry name" value="PKD/Chitinase_dom"/>
</dbReference>
<dbReference type="InterPro" id="IPR013783">
    <property type="entry name" value="Ig-like_fold"/>
</dbReference>
<evidence type="ECO:0000313" key="4">
    <source>
        <dbReference type="EMBL" id="ADQ17665.1"/>
    </source>
</evidence>
<dbReference type="PROSITE" id="PS50835">
    <property type="entry name" value="IG_LIKE"/>
    <property type="match status" value="1"/>
</dbReference>
<name>E4RSC9_LEAB4</name>
<dbReference type="Gene3D" id="2.60.120.260">
    <property type="entry name" value="Galactose-binding domain-like"/>
    <property type="match status" value="1"/>
</dbReference>
<dbReference type="InterPro" id="IPR047589">
    <property type="entry name" value="DUF11_rpt"/>
</dbReference>
<evidence type="ECO:0000313" key="5">
    <source>
        <dbReference type="Proteomes" id="UP000007435"/>
    </source>
</evidence>
<evidence type="ECO:0000259" key="2">
    <source>
        <dbReference type="PROSITE" id="PS50093"/>
    </source>
</evidence>
<dbReference type="eggNOG" id="COG1361">
    <property type="taxonomic scope" value="Bacteria"/>
</dbReference>
<dbReference type="eggNOG" id="COG2911">
    <property type="taxonomic scope" value="Bacteria"/>
</dbReference>
<dbReference type="PROSITE" id="PS50093">
    <property type="entry name" value="PKD"/>
    <property type="match status" value="1"/>
</dbReference>
<feature type="compositionally biased region" description="Basic and acidic residues" evidence="1">
    <location>
        <begin position="1630"/>
        <end position="1652"/>
    </location>
</feature>
<reference evidence="4 5" key="2">
    <citation type="journal article" date="2011" name="Stand. Genomic Sci.">
        <title>Complete genome sequence of Leadbetterella byssophila type strain (4M15).</title>
        <authorList>
            <person name="Abt B."/>
            <person name="Teshima H."/>
            <person name="Lucas S."/>
            <person name="Lapidus A."/>
            <person name="Del Rio T.G."/>
            <person name="Nolan M."/>
            <person name="Tice H."/>
            <person name="Cheng J.F."/>
            <person name="Pitluck S."/>
            <person name="Liolios K."/>
            <person name="Pagani I."/>
            <person name="Ivanova N."/>
            <person name="Mavromatis K."/>
            <person name="Pati A."/>
            <person name="Tapia R."/>
            <person name="Han C."/>
            <person name="Goodwin L."/>
            <person name="Chen A."/>
            <person name="Palaniappan K."/>
            <person name="Land M."/>
            <person name="Hauser L."/>
            <person name="Chang Y.J."/>
            <person name="Jeffries C.D."/>
            <person name="Rohde M."/>
            <person name="Goker M."/>
            <person name="Tindall B.J."/>
            <person name="Detter J.C."/>
            <person name="Woyke T."/>
            <person name="Bristow J."/>
            <person name="Eisen J.A."/>
            <person name="Markowitz V."/>
            <person name="Hugenholtz P."/>
            <person name="Klenk H.P."/>
            <person name="Kyrpides N.C."/>
        </authorList>
    </citation>
    <scope>NUCLEOTIDE SEQUENCE [LARGE SCALE GENOMIC DNA]</scope>
    <source>
        <strain evidence="5">DSM 17132 / JCM 16389 / KACC 11308 / NBRC 106382 / 4M15</strain>
    </source>
</reference>
<gene>
    <name evidence="4" type="ordered locus">Lbys_1965</name>
</gene>
<dbReference type="Pfam" id="PF20597">
    <property type="entry name" value="pAdhesive_15"/>
    <property type="match status" value="1"/>
</dbReference>
<dbReference type="RefSeq" id="WP_013408713.1">
    <property type="nucleotide sequence ID" value="NC_014655.1"/>
</dbReference>
<organism evidence="4 5">
    <name type="scientific">Leadbetterella byssophila (strain DSM 17132 / JCM 16389 / KACC 11308 / NBRC 106382 / 4M15)</name>
    <dbReference type="NCBI Taxonomy" id="649349"/>
    <lineage>
        <taxon>Bacteria</taxon>
        <taxon>Pseudomonadati</taxon>
        <taxon>Bacteroidota</taxon>
        <taxon>Cytophagia</taxon>
        <taxon>Cytophagales</taxon>
        <taxon>Leadbetterellaceae</taxon>
        <taxon>Leadbetterella</taxon>
    </lineage>
</organism>
<dbReference type="NCBIfam" id="TIGR01451">
    <property type="entry name" value="B_ant_repeat"/>
    <property type="match status" value="1"/>
</dbReference>
<evidence type="ECO:0000256" key="1">
    <source>
        <dbReference type="SAM" id="MobiDB-lite"/>
    </source>
</evidence>
<dbReference type="Proteomes" id="UP000007435">
    <property type="component" value="Chromosome"/>
</dbReference>
<dbReference type="Pfam" id="PF19081">
    <property type="entry name" value="Ig_7"/>
    <property type="match status" value="3"/>
</dbReference>
<dbReference type="InterPro" id="IPR001434">
    <property type="entry name" value="OmcB-like_DUF11"/>
</dbReference>
<protein>
    <submittedName>
        <fullName evidence="4">Conserved repeat domain protein</fullName>
    </submittedName>
</protein>
<feature type="domain" description="Ig-like" evidence="3">
    <location>
        <begin position="945"/>
        <end position="1080"/>
    </location>
</feature>
<evidence type="ECO:0000259" key="3">
    <source>
        <dbReference type="PROSITE" id="PS50835"/>
    </source>
</evidence>
<reference key="1">
    <citation type="submission" date="2010-11" db="EMBL/GenBank/DDBJ databases">
        <title>The complete genome of Leadbetterella byssophila DSM 17132.</title>
        <authorList>
            <consortium name="US DOE Joint Genome Institute (JGI-PGF)"/>
            <person name="Lucas S."/>
            <person name="Copeland A."/>
            <person name="Lapidus A."/>
            <person name="Glavina del Rio T."/>
            <person name="Dalin E."/>
            <person name="Tice H."/>
            <person name="Bruce D."/>
            <person name="Goodwin L."/>
            <person name="Pitluck S."/>
            <person name="Kyrpides N."/>
            <person name="Mavromatis K."/>
            <person name="Ivanova N."/>
            <person name="Teshima H."/>
            <person name="Brettin T."/>
            <person name="Detter J.C."/>
            <person name="Han C."/>
            <person name="Tapia R."/>
            <person name="Land M."/>
            <person name="Hauser L."/>
            <person name="Markowitz V."/>
            <person name="Cheng J.-F."/>
            <person name="Hugenholtz P."/>
            <person name="Woyke T."/>
            <person name="Wu D."/>
            <person name="Tindall B."/>
            <person name="Pomrenke H.G."/>
            <person name="Brambilla E."/>
            <person name="Klenk H.-P."/>
            <person name="Eisen J.A."/>
        </authorList>
    </citation>
    <scope>NUCLEOTIDE SEQUENCE [LARGE SCALE GENOMIC DNA]</scope>
    <source>
        <strain>DSM 17132</strain>
    </source>
</reference>
<keyword evidence="5" id="KW-1185">Reference proteome</keyword>
<dbReference type="EMBL" id="CP002305">
    <property type="protein sequence ID" value="ADQ17665.1"/>
    <property type="molecule type" value="Genomic_DNA"/>
</dbReference>
<dbReference type="InterPro" id="IPR007110">
    <property type="entry name" value="Ig-like_dom"/>
</dbReference>
<feature type="region of interest" description="Disordered" evidence="1">
    <location>
        <begin position="1621"/>
        <end position="1663"/>
    </location>
</feature>
<dbReference type="InterPro" id="IPR044023">
    <property type="entry name" value="Ig_7"/>
</dbReference>
<dbReference type="STRING" id="649349.Lbys_1965"/>
<dbReference type="KEGG" id="lby:Lbys_1965"/>
<dbReference type="OrthoDB" id="964184at2"/>
<dbReference type="eggNOG" id="COG3291">
    <property type="taxonomic scope" value="Bacteria"/>
</dbReference>